<dbReference type="RefSeq" id="WP_005025696.1">
    <property type="nucleotide sequence ID" value="NZ_BKVS01000037.1"/>
</dbReference>
<name>A0A2T1IXL9_ACIRA</name>
<gene>
    <name evidence="2" type="ORF">DIC32_08625</name>
    <name evidence="3" type="ORF">FHY67_00425</name>
</gene>
<dbReference type="EMBL" id="DPXL01000108">
    <property type="protein sequence ID" value="HCM31589.1"/>
    <property type="molecule type" value="Genomic_DNA"/>
</dbReference>
<evidence type="ECO:0000256" key="1">
    <source>
        <dbReference type="SAM" id="Phobius"/>
    </source>
</evidence>
<reference evidence="3 5" key="2">
    <citation type="submission" date="2019-06" db="EMBL/GenBank/DDBJ databases">
        <title>Genome of Acinetobacter radioresistens APH1, a phenol degrading strain.</title>
        <authorList>
            <person name="Liu Y."/>
        </authorList>
    </citation>
    <scope>NUCLEOTIDE SEQUENCE [LARGE SCALE GENOMIC DNA]</scope>
    <source>
        <strain evidence="3 5">APH1</strain>
    </source>
</reference>
<keyword evidence="1" id="KW-0472">Membrane</keyword>
<dbReference type="KEGG" id="arj:DOM24_05840"/>
<dbReference type="EMBL" id="VFBM01000001">
    <property type="protein sequence ID" value="TNX93967.1"/>
    <property type="molecule type" value="Genomic_DNA"/>
</dbReference>
<dbReference type="STRING" id="40216.GCA_001917365_00176"/>
<dbReference type="Proteomes" id="UP000314285">
    <property type="component" value="Unassembled WGS sequence"/>
</dbReference>
<evidence type="ECO:0000313" key="2">
    <source>
        <dbReference type="EMBL" id="HCM31589.1"/>
    </source>
</evidence>
<dbReference type="GeneID" id="56305605"/>
<sequence>MSESQQRTNHHLLLTIVMIVLETVFSFVLKHDRVVRVHAKKFVEKQIVLKINSYLPYFDFYVQFSPHGLLFDSRAPVKPVDLEINSTLLDLLRIIIFGNRRSIKAMRIAGDPLLRDEFRDLILHFSVPKLFADWRQWLKEAPQEDEVIASRKRIAPLLEKIDQQRVQINSLLVEVKLHKSRIRRIEQKNKYLKLSLLVISLLFITLLIYTLWPK</sequence>
<evidence type="ECO:0000313" key="5">
    <source>
        <dbReference type="Proteomes" id="UP000314285"/>
    </source>
</evidence>
<evidence type="ECO:0000313" key="4">
    <source>
        <dbReference type="Proteomes" id="UP000262257"/>
    </source>
</evidence>
<accession>A0A2T1IXL9</accession>
<reference evidence="2 4" key="1">
    <citation type="journal article" date="2018" name="Nat. Biotechnol.">
        <title>A standardized bacterial taxonomy based on genome phylogeny substantially revises the tree of life.</title>
        <authorList>
            <person name="Parks D.H."/>
            <person name="Chuvochina M."/>
            <person name="Waite D.W."/>
            <person name="Rinke C."/>
            <person name="Skarshewski A."/>
            <person name="Chaumeil P.A."/>
            <person name="Hugenholtz P."/>
        </authorList>
    </citation>
    <scope>NUCLEOTIDE SEQUENCE [LARGE SCALE GENOMIC DNA]</scope>
    <source>
        <strain evidence="2">UBA10045</strain>
    </source>
</reference>
<keyword evidence="1" id="KW-1133">Transmembrane helix</keyword>
<keyword evidence="1" id="KW-0812">Transmembrane</keyword>
<feature type="transmembrane region" description="Helical" evidence="1">
    <location>
        <begin position="12"/>
        <end position="29"/>
    </location>
</feature>
<feature type="transmembrane region" description="Helical" evidence="1">
    <location>
        <begin position="191"/>
        <end position="212"/>
    </location>
</feature>
<organism evidence="3 5">
    <name type="scientific">Acinetobacter radioresistens</name>
    <dbReference type="NCBI Taxonomy" id="40216"/>
    <lineage>
        <taxon>Bacteria</taxon>
        <taxon>Pseudomonadati</taxon>
        <taxon>Pseudomonadota</taxon>
        <taxon>Gammaproteobacteria</taxon>
        <taxon>Moraxellales</taxon>
        <taxon>Moraxellaceae</taxon>
        <taxon>Acinetobacter</taxon>
    </lineage>
</organism>
<evidence type="ECO:0000313" key="3">
    <source>
        <dbReference type="EMBL" id="TNX93967.1"/>
    </source>
</evidence>
<comment type="caution">
    <text evidence="3">The sequence shown here is derived from an EMBL/GenBank/DDBJ whole genome shotgun (WGS) entry which is preliminary data.</text>
</comment>
<proteinExistence type="predicted"/>
<dbReference type="Proteomes" id="UP000262257">
    <property type="component" value="Unassembled WGS sequence"/>
</dbReference>
<protein>
    <submittedName>
        <fullName evidence="3">Uncharacterized protein</fullName>
    </submittedName>
</protein>
<dbReference type="AlphaFoldDB" id="A0A2T1IXL9"/>